<proteinExistence type="predicted"/>
<evidence type="ECO:0000313" key="1">
    <source>
        <dbReference type="EMBL" id="MQM17451.1"/>
    </source>
</evidence>
<dbReference type="AlphaFoldDB" id="A0A843XDV8"/>
<dbReference type="Proteomes" id="UP000652761">
    <property type="component" value="Unassembled WGS sequence"/>
</dbReference>
<keyword evidence="2" id="KW-1185">Reference proteome</keyword>
<gene>
    <name evidence="1" type="ORF">Taro_050425</name>
</gene>
<organism evidence="1 2">
    <name type="scientific">Colocasia esculenta</name>
    <name type="common">Wild taro</name>
    <name type="synonym">Arum esculentum</name>
    <dbReference type="NCBI Taxonomy" id="4460"/>
    <lineage>
        <taxon>Eukaryota</taxon>
        <taxon>Viridiplantae</taxon>
        <taxon>Streptophyta</taxon>
        <taxon>Embryophyta</taxon>
        <taxon>Tracheophyta</taxon>
        <taxon>Spermatophyta</taxon>
        <taxon>Magnoliopsida</taxon>
        <taxon>Liliopsida</taxon>
        <taxon>Araceae</taxon>
        <taxon>Aroideae</taxon>
        <taxon>Colocasieae</taxon>
        <taxon>Colocasia</taxon>
    </lineage>
</organism>
<feature type="non-terminal residue" evidence="1">
    <location>
        <position position="1"/>
    </location>
</feature>
<reference evidence="1" key="1">
    <citation type="submission" date="2017-07" db="EMBL/GenBank/DDBJ databases">
        <title>Taro Niue Genome Assembly and Annotation.</title>
        <authorList>
            <person name="Atibalentja N."/>
            <person name="Keating K."/>
            <person name="Fields C.J."/>
        </authorList>
    </citation>
    <scope>NUCLEOTIDE SEQUENCE</scope>
    <source>
        <strain evidence="1">Niue_2</strain>
        <tissue evidence="1">Leaf</tissue>
    </source>
</reference>
<evidence type="ECO:0000313" key="2">
    <source>
        <dbReference type="Proteomes" id="UP000652761"/>
    </source>
</evidence>
<dbReference type="EMBL" id="NMUH01007544">
    <property type="protein sequence ID" value="MQM17451.1"/>
    <property type="molecule type" value="Genomic_DNA"/>
</dbReference>
<name>A0A843XDV8_COLES</name>
<protein>
    <submittedName>
        <fullName evidence="1">Uncharacterized protein</fullName>
    </submittedName>
</protein>
<comment type="caution">
    <text evidence="1">The sequence shown here is derived from an EMBL/GenBank/DDBJ whole genome shotgun (WGS) entry which is preliminary data.</text>
</comment>
<accession>A0A843XDV8</accession>
<sequence length="102" mass="10965">MGLRQCGSQVERQLDLSSVAARLRGLLVRESRRIHVPLVVPVSTVVESGPRHQQSKALTCGALGVVVGVVKLRLSDLAPAVLEPTNLPLTHQLGSSLLLYDH</sequence>